<gene>
    <name evidence="1" type="ORF">SEML1_0859</name>
</gene>
<evidence type="ECO:0000313" key="2">
    <source>
        <dbReference type="Proteomes" id="UP001177295"/>
    </source>
</evidence>
<sequence>MPDETITTRSVGRGFAEVEEDFVLDDTPRTKTVFRAQIHRGGFRGQIIRYRKDANGNSEEVVPVNFNQLHENEGVEIKLKTEAAKKLDEAFAKLTQLLQE</sequence>
<dbReference type="Proteomes" id="UP001177295">
    <property type="component" value="Chromosome"/>
</dbReference>
<proteinExistence type="predicted"/>
<evidence type="ECO:0000313" key="1">
    <source>
        <dbReference type="EMBL" id="WIO46455.1"/>
    </source>
</evidence>
<keyword evidence="2" id="KW-1185">Reference proteome</keyword>
<name>A0ABY8WVZ7_9BACT</name>
<protein>
    <submittedName>
        <fullName evidence="1">PC4 domain-containing protein</fullName>
    </submittedName>
</protein>
<dbReference type="EMBL" id="CP124550">
    <property type="protein sequence ID" value="WIO46455.1"/>
    <property type="molecule type" value="Genomic_DNA"/>
</dbReference>
<accession>A0ABY8WVZ7</accession>
<reference evidence="1 2" key="1">
    <citation type="journal article" date="2023" name="Cell">
        <title>Genetic manipulation of Patescibacteria provides mechanistic insights into microbial dark matter and the epibiotic lifestyle.</title>
        <authorList>
            <person name="Wang Y."/>
            <person name="Gallagher L.A."/>
            <person name="Andrade P.A."/>
            <person name="Liu A."/>
            <person name="Humphreys I.R."/>
            <person name="Turkarslan S."/>
            <person name="Cutler K.J."/>
            <person name="Arrieta-Ortiz M.L."/>
            <person name="Li Y."/>
            <person name="Radey M.C."/>
            <person name="McLean J.S."/>
            <person name="Cong Q."/>
            <person name="Baker D."/>
            <person name="Baliga N.S."/>
            <person name="Peterson S.B."/>
            <person name="Mougous J.D."/>
        </authorList>
    </citation>
    <scope>NUCLEOTIDE SEQUENCE [LARGE SCALE GENOMIC DNA]</scope>
    <source>
        <strain evidence="1 2">ML1</strain>
    </source>
</reference>
<dbReference type="RefSeq" id="WP_376753981.1">
    <property type="nucleotide sequence ID" value="NZ_CP124550.1"/>
</dbReference>
<organism evidence="1 2">
    <name type="scientific">Candidatus Southlakia epibionticum</name>
    <dbReference type="NCBI Taxonomy" id="3043284"/>
    <lineage>
        <taxon>Bacteria</taxon>
        <taxon>Candidatus Saccharimonadota</taxon>
        <taxon>Candidatus Saccharimonadia</taxon>
        <taxon>Candidatus Saccharimonadales</taxon>
        <taxon>Candidatus Saccharimonadaceae</taxon>
        <taxon>Candidatus Southlakia</taxon>
    </lineage>
</organism>